<dbReference type="SUPFAM" id="SSF81653">
    <property type="entry name" value="Calcium ATPase, transduction domain A"/>
    <property type="match status" value="1"/>
</dbReference>
<protein>
    <submittedName>
        <fullName evidence="15">Copper-transporting ATPase</fullName>
    </submittedName>
</protein>
<comment type="similarity">
    <text evidence="2 11">Belongs to the cation transport ATPase (P-type) (TC 3.A.3) family. Type IB subfamily.</text>
</comment>
<dbReference type="InterPro" id="IPR001757">
    <property type="entry name" value="P_typ_ATPase"/>
</dbReference>
<feature type="transmembrane region" description="Helical" evidence="11">
    <location>
        <begin position="474"/>
        <end position="496"/>
    </location>
</feature>
<evidence type="ECO:0000259" key="13">
    <source>
        <dbReference type="Pfam" id="PF00122"/>
    </source>
</evidence>
<dbReference type="GO" id="GO:0005507">
    <property type="term" value="F:copper ion binding"/>
    <property type="evidence" value="ECO:0007669"/>
    <property type="project" value="TreeGrafter"/>
</dbReference>
<keyword evidence="7 11" id="KW-0067">ATP-binding</keyword>
<feature type="domain" description="Heavy metal binding" evidence="14">
    <location>
        <begin position="26"/>
        <end position="52"/>
    </location>
</feature>
<keyword evidence="8" id="KW-1278">Translocase</keyword>
<dbReference type="GO" id="GO:0005886">
    <property type="term" value="C:plasma membrane"/>
    <property type="evidence" value="ECO:0007669"/>
    <property type="project" value="UniProtKB-SubCell"/>
</dbReference>
<evidence type="ECO:0000256" key="6">
    <source>
        <dbReference type="ARBA" id="ARBA00022741"/>
    </source>
</evidence>
<dbReference type="Pfam" id="PF00702">
    <property type="entry name" value="Hydrolase"/>
    <property type="match status" value="1"/>
</dbReference>
<dbReference type="NCBIfam" id="TIGR01494">
    <property type="entry name" value="ATPase_P-type"/>
    <property type="match status" value="1"/>
</dbReference>
<evidence type="ECO:0000256" key="5">
    <source>
        <dbReference type="ARBA" id="ARBA00022723"/>
    </source>
</evidence>
<feature type="domain" description="Heavy metal binding" evidence="14">
    <location>
        <begin position="100"/>
        <end position="125"/>
    </location>
</feature>
<evidence type="ECO:0000256" key="7">
    <source>
        <dbReference type="ARBA" id="ARBA00022840"/>
    </source>
</evidence>
<accession>A0A0T6DNN2</accession>
<dbReference type="PANTHER" id="PTHR43520:SF8">
    <property type="entry name" value="P-TYPE CU(+) TRANSPORTER"/>
    <property type="match status" value="1"/>
</dbReference>
<keyword evidence="9 11" id="KW-1133">Transmembrane helix</keyword>
<feature type="transmembrane region" description="Helical" evidence="11">
    <location>
        <begin position="248"/>
        <end position="269"/>
    </location>
</feature>
<feature type="transmembrane region" description="Helical" evidence="11">
    <location>
        <begin position="281"/>
        <end position="301"/>
    </location>
</feature>
<keyword evidence="4 11" id="KW-0812">Transmembrane</keyword>
<feature type="transmembrane region" description="Helical" evidence="11">
    <location>
        <begin position="502"/>
        <end position="525"/>
    </location>
</feature>
<dbReference type="SFLD" id="SFLDS00003">
    <property type="entry name" value="Haloacid_Dehalogenase"/>
    <property type="match status" value="1"/>
</dbReference>
<evidence type="ECO:0000256" key="1">
    <source>
        <dbReference type="ARBA" id="ARBA00004651"/>
    </source>
</evidence>
<dbReference type="PRINTS" id="PR00943">
    <property type="entry name" value="CUATPASE"/>
</dbReference>
<feature type="transmembrane region" description="Helical" evidence="11">
    <location>
        <begin position="213"/>
        <end position="232"/>
    </location>
</feature>
<dbReference type="Pfam" id="PF00122">
    <property type="entry name" value="E1-E2_ATPase"/>
    <property type="match status" value="1"/>
</dbReference>
<dbReference type="SUPFAM" id="SSF81665">
    <property type="entry name" value="Calcium ATPase, transmembrane domain M"/>
    <property type="match status" value="1"/>
</dbReference>
<organism evidence="15 16">
    <name type="scientific">Psychrobacter piscatorii</name>
    <dbReference type="NCBI Taxonomy" id="554343"/>
    <lineage>
        <taxon>Bacteria</taxon>
        <taxon>Pseudomonadati</taxon>
        <taxon>Pseudomonadota</taxon>
        <taxon>Gammaproteobacteria</taxon>
        <taxon>Moraxellales</taxon>
        <taxon>Moraxellaceae</taxon>
        <taxon>Psychrobacter</taxon>
    </lineage>
</organism>
<keyword evidence="6 11" id="KW-0547">Nucleotide-binding</keyword>
<evidence type="ECO:0000313" key="16">
    <source>
        <dbReference type="Proteomes" id="UP000051202"/>
    </source>
</evidence>
<dbReference type="InterPro" id="IPR023298">
    <property type="entry name" value="ATPase_P-typ_TM_dom_sf"/>
</dbReference>
<proteinExistence type="inferred from homology"/>
<evidence type="ECO:0000256" key="4">
    <source>
        <dbReference type="ARBA" id="ARBA00022692"/>
    </source>
</evidence>
<reference evidence="15 16" key="1">
    <citation type="submission" date="2015-11" db="EMBL/GenBank/DDBJ databases">
        <title>Permanent draft genome of Psychrobacter piscatorii LQ58.</title>
        <authorList>
            <person name="Zhou M."/>
            <person name="Dong B."/>
            <person name="Liu Q."/>
        </authorList>
    </citation>
    <scope>NUCLEOTIDE SEQUENCE [LARGE SCALE GENOMIC DNA]</scope>
    <source>
        <strain evidence="15 16">LQ58</strain>
    </source>
</reference>
<dbReference type="Proteomes" id="UP000051202">
    <property type="component" value="Unassembled WGS sequence"/>
</dbReference>
<evidence type="ECO:0000313" key="15">
    <source>
        <dbReference type="EMBL" id="KRU21580.1"/>
    </source>
</evidence>
<evidence type="ECO:0000256" key="3">
    <source>
        <dbReference type="ARBA" id="ARBA00022475"/>
    </source>
</evidence>
<evidence type="ECO:0000256" key="10">
    <source>
        <dbReference type="ARBA" id="ARBA00023136"/>
    </source>
</evidence>
<dbReference type="EMBL" id="LNDJ01000106">
    <property type="protein sequence ID" value="KRU21580.1"/>
    <property type="molecule type" value="Genomic_DNA"/>
</dbReference>
<dbReference type="InterPro" id="IPR036412">
    <property type="entry name" value="HAD-like_sf"/>
</dbReference>
<feature type="transmembrane region" description="Helical" evidence="11">
    <location>
        <begin position="846"/>
        <end position="865"/>
    </location>
</feature>
<keyword evidence="5 11" id="KW-0479">Metal-binding</keyword>
<dbReference type="GO" id="GO:0055070">
    <property type="term" value="P:copper ion homeostasis"/>
    <property type="evidence" value="ECO:0007669"/>
    <property type="project" value="TreeGrafter"/>
</dbReference>
<evidence type="ECO:0000256" key="2">
    <source>
        <dbReference type="ARBA" id="ARBA00006024"/>
    </source>
</evidence>
<dbReference type="SUPFAM" id="SSF56784">
    <property type="entry name" value="HAD-like"/>
    <property type="match status" value="1"/>
</dbReference>
<dbReference type="SFLD" id="SFLDG00002">
    <property type="entry name" value="C1.7:_P-type_atpase_like"/>
    <property type="match status" value="1"/>
</dbReference>
<dbReference type="InterPro" id="IPR059000">
    <property type="entry name" value="ATPase_P-type_domA"/>
</dbReference>
<evidence type="ECO:0000256" key="8">
    <source>
        <dbReference type="ARBA" id="ARBA00022967"/>
    </source>
</evidence>
<dbReference type="Gene3D" id="3.40.50.1000">
    <property type="entry name" value="HAD superfamily/HAD-like"/>
    <property type="match status" value="1"/>
</dbReference>
<dbReference type="InterPro" id="IPR044492">
    <property type="entry name" value="P_typ_ATPase_HD_dom"/>
</dbReference>
<keyword evidence="16" id="KW-1185">Reference proteome</keyword>
<dbReference type="PRINTS" id="PR00119">
    <property type="entry name" value="CATATPASE"/>
</dbReference>
<dbReference type="InterPro" id="IPR008250">
    <property type="entry name" value="ATPase_P-typ_transduc_dom_A_sf"/>
</dbReference>
<comment type="subcellular location">
    <subcellularLocation>
        <location evidence="1">Cell membrane</location>
        <topology evidence="1">Multi-pass membrane protein</topology>
    </subcellularLocation>
</comment>
<feature type="region of interest" description="Disordered" evidence="12">
    <location>
        <begin position="132"/>
        <end position="153"/>
    </location>
</feature>
<dbReference type="InterPro" id="IPR027256">
    <property type="entry name" value="P-typ_ATPase_IB"/>
</dbReference>
<keyword evidence="10 11" id="KW-0472">Membrane</keyword>
<dbReference type="GO" id="GO:0060003">
    <property type="term" value="P:copper ion export"/>
    <property type="evidence" value="ECO:0007669"/>
    <property type="project" value="UniProtKB-ARBA"/>
</dbReference>
<dbReference type="Gene3D" id="3.40.1110.10">
    <property type="entry name" value="Calcium-transporting ATPase, cytoplasmic domain N"/>
    <property type="match status" value="1"/>
</dbReference>
<dbReference type="Gene3D" id="2.70.150.10">
    <property type="entry name" value="Calcium-transporting ATPase, cytoplasmic transduction domain A"/>
    <property type="match status" value="1"/>
</dbReference>
<keyword evidence="3 11" id="KW-1003">Cell membrane</keyword>
<dbReference type="CDD" id="cd02094">
    <property type="entry name" value="P-type_ATPase_Cu-like"/>
    <property type="match status" value="1"/>
</dbReference>
<gene>
    <name evidence="15" type="ORF">AS194_11825</name>
</gene>
<dbReference type="STRING" id="554343.AS194_11825"/>
<dbReference type="GO" id="GO:0016887">
    <property type="term" value="F:ATP hydrolysis activity"/>
    <property type="evidence" value="ECO:0007669"/>
    <property type="project" value="InterPro"/>
</dbReference>
<sequence length="872" mass="93036">MKHIADEKSIKGGQYDKVPENYSGTVYICPMHPEVRDTEKSDCPICGMFLKPEDEVAESNSNEGSHAHCHKADANNSTELKSVEGNKYDKIPENYNGTIYICPMHPEVRDVEKSDCPICGMFLKPEDEVAKDDSHASCHGKDTDSSGVKSVKGGKYDKVPADYDGTVYTCPMHPEVRDVRNSGCPICGMALEPETLTIGEEDTSELDDMTRRFWICTVLTVPLLIYVMSGMFDLNVVNFSQYGISSKILQWAELVLATPVVLWGAAPFFVRGWQSIKSRNLNMFTLIAIGVGAAYIFSIVATFFPDIFPDSFRDASGQVGVYYEAAAVIVTLVLLGQVLELKARSQTSGAIRALLELAPPTARRVDENGEEVEVSLDEVVTGDKLRVKPGEKLPVDGTVIDGNSNVDESMVTGEPIPVSKVAGDTVTGGTVNGTGTLLVEAVNVGADSVLSKIVQMVAEAQRSRAPIQRLVDQVAGWFVPIVIVSSIITFIVWAIFGPEPAMTYALVNAIAVLIIACPCALGLATPMSIMVGTGKGAQNGVLIKNAEALESMEKVDTIVVDKTGTLTAGKPELTAIDAQVGQDEDEFLALVASVESASEHPLAEAIVRAAQERSLIIPKATDFNSTTGEGVQAVVDGKKVAIGNSKLMESLNSFDNELSTKADVRRKDGETAMFVAIDGKAAGIISVADPIKPSTKEAISLLHDAGLKVVMLTGDNEKTAQAVANKLGIDEVHADVSPEDKNRIVKEMQDSGKLVAMAGDGINDAPALAQANVGIAMGTGTDVAMESAGITLLKGDLMGIAKAYKLSHATMRNIRQNLFFAFIYNALGVPIAAGVLYPIFGLLLSPMIAAAAMSLSSFSVIANALRLRRLKL</sequence>
<evidence type="ECO:0000256" key="9">
    <source>
        <dbReference type="ARBA" id="ARBA00022989"/>
    </source>
</evidence>
<feature type="compositionally biased region" description="Basic and acidic residues" evidence="12">
    <location>
        <begin position="132"/>
        <end position="144"/>
    </location>
</feature>
<dbReference type="InterPro" id="IPR045800">
    <property type="entry name" value="HMBD"/>
</dbReference>
<dbReference type="NCBIfam" id="TIGR01511">
    <property type="entry name" value="ATPase-IB1_Cu"/>
    <property type="match status" value="1"/>
</dbReference>
<dbReference type="InterPro" id="IPR023214">
    <property type="entry name" value="HAD_sf"/>
</dbReference>
<dbReference type="InterPro" id="IPR023299">
    <property type="entry name" value="ATPase_P-typ_cyto_dom_N"/>
</dbReference>
<dbReference type="GO" id="GO:0005524">
    <property type="term" value="F:ATP binding"/>
    <property type="evidence" value="ECO:0007669"/>
    <property type="project" value="UniProtKB-UniRule"/>
</dbReference>
<feature type="transmembrane region" description="Helical" evidence="11">
    <location>
        <begin position="321"/>
        <end position="339"/>
    </location>
</feature>
<dbReference type="PANTHER" id="PTHR43520">
    <property type="entry name" value="ATP7, ISOFORM B"/>
    <property type="match status" value="1"/>
</dbReference>
<feature type="domain" description="Heavy metal binding" evidence="14">
    <location>
        <begin position="167"/>
        <end position="193"/>
    </location>
</feature>
<evidence type="ECO:0000256" key="12">
    <source>
        <dbReference type="SAM" id="MobiDB-lite"/>
    </source>
</evidence>
<dbReference type="FunFam" id="2.70.150.10:FF:000020">
    <property type="entry name" value="Copper-exporting P-type ATPase A"/>
    <property type="match status" value="1"/>
</dbReference>
<dbReference type="GO" id="GO:0043682">
    <property type="term" value="F:P-type divalent copper transporter activity"/>
    <property type="evidence" value="ECO:0007669"/>
    <property type="project" value="TreeGrafter"/>
</dbReference>
<dbReference type="PROSITE" id="PS00154">
    <property type="entry name" value="ATPASE_E1_E2"/>
    <property type="match status" value="1"/>
</dbReference>
<dbReference type="SFLD" id="SFLDF00027">
    <property type="entry name" value="p-type_atpase"/>
    <property type="match status" value="1"/>
</dbReference>
<dbReference type="Pfam" id="PF19335">
    <property type="entry name" value="HMBD"/>
    <property type="match status" value="3"/>
</dbReference>
<dbReference type="RefSeq" id="WP_058025615.1">
    <property type="nucleotide sequence ID" value="NZ_LNDJ01000106.1"/>
</dbReference>
<comment type="caution">
    <text evidence="15">The sequence shown here is derived from an EMBL/GenBank/DDBJ whole genome shotgun (WGS) entry which is preliminary data.</text>
</comment>
<dbReference type="InterPro" id="IPR018303">
    <property type="entry name" value="ATPase_P-typ_P_site"/>
</dbReference>
<feature type="domain" description="P-type ATPase A" evidence="13">
    <location>
        <begin position="356"/>
        <end position="457"/>
    </location>
</feature>
<dbReference type="NCBIfam" id="TIGR01525">
    <property type="entry name" value="ATPase-IB_hvy"/>
    <property type="match status" value="1"/>
</dbReference>
<evidence type="ECO:0000259" key="14">
    <source>
        <dbReference type="Pfam" id="PF19335"/>
    </source>
</evidence>
<evidence type="ECO:0000256" key="11">
    <source>
        <dbReference type="RuleBase" id="RU362081"/>
    </source>
</evidence>
<feature type="transmembrane region" description="Helical" evidence="11">
    <location>
        <begin position="818"/>
        <end position="840"/>
    </location>
</feature>
<dbReference type="AlphaFoldDB" id="A0A0T6DNN2"/>
<name>A0A0T6DNN2_9GAMM</name>